<dbReference type="InterPro" id="IPR003593">
    <property type="entry name" value="AAA+_ATPase"/>
</dbReference>
<evidence type="ECO:0000256" key="9">
    <source>
        <dbReference type="ARBA" id="ARBA00023136"/>
    </source>
</evidence>
<evidence type="ECO:0000256" key="1">
    <source>
        <dbReference type="ARBA" id="ARBA00004202"/>
    </source>
</evidence>
<dbReference type="SMART" id="SM00382">
    <property type="entry name" value="AAA"/>
    <property type="match status" value="1"/>
</dbReference>
<dbReference type="KEGG" id="tped:TPE_1648"/>
<dbReference type="InterPro" id="IPR017871">
    <property type="entry name" value="ABC_transporter-like_CS"/>
</dbReference>
<dbReference type="InterPro" id="IPR051535">
    <property type="entry name" value="Siderophore_ABC-ATPase"/>
</dbReference>
<gene>
    <name evidence="11" type="ORF">TPE_1648</name>
</gene>
<keyword evidence="4" id="KW-0410">Iron transport</keyword>
<keyword evidence="8" id="KW-0406">Ion transport</keyword>
<keyword evidence="12" id="KW-1185">Reference proteome</keyword>
<evidence type="ECO:0000256" key="7">
    <source>
        <dbReference type="ARBA" id="ARBA00023004"/>
    </source>
</evidence>
<dbReference type="Proteomes" id="UP000015620">
    <property type="component" value="Chromosome"/>
</dbReference>
<accession>S5ZV64</accession>
<evidence type="ECO:0000256" key="3">
    <source>
        <dbReference type="ARBA" id="ARBA00022475"/>
    </source>
</evidence>
<dbReference type="GO" id="GO:0005886">
    <property type="term" value="C:plasma membrane"/>
    <property type="evidence" value="ECO:0007669"/>
    <property type="project" value="UniProtKB-SubCell"/>
</dbReference>
<dbReference type="FunFam" id="3.40.50.300:FF:000134">
    <property type="entry name" value="Iron-enterobactin ABC transporter ATP-binding protein"/>
    <property type="match status" value="1"/>
</dbReference>
<dbReference type="SUPFAM" id="SSF52540">
    <property type="entry name" value="P-loop containing nucleoside triphosphate hydrolases"/>
    <property type="match status" value="1"/>
</dbReference>
<dbReference type="AlphaFoldDB" id="S5ZV64"/>
<protein>
    <submittedName>
        <fullName evidence="11">Iron compound ABC transporter ATP-binding protein</fullName>
    </submittedName>
</protein>
<dbReference type="PANTHER" id="PTHR42771">
    <property type="entry name" value="IRON(3+)-HYDROXAMATE IMPORT ATP-BINDING PROTEIN FHUC"/>
    <property type="match status" value="1"/>
</dbReference>
<dbReference type="RefSeq" id="WP_020965429.1">
    <property type="nucleotide sequence ID" value="NC_022097.1"/>
</dbReference>
<evidence type="ECO:0000256" key="5">
    <source>
        <dbReference type="ARBA" id="ARBA00022741"/>
    </source>
</evidence>
<dbReference type="HOGENOM" id="CLU_000604_1_11_12"/>
<dbReference type="PANTHER" id="PTHR42771:SF4">
    <property type="entry name" value="IRON(3+)-HYDROXAMATE IMPORT ATP-BINDING PROTEIN FHUC"/>
    <property type="match status" value="1"/>
</dbReference>
<evidence type="ECO:0000256" key="4">
    <source>
        <dbReference type="ARBA" id="ARBA00022496"/>
    </source>
</evidence>
<dbReference type="InterPro" id="IPR027417">
    <property type="entry name" value="P-loop_NTPase"/>
</dbReference>
<evidence type="ECO:0000259" key="10">
    <source>
        <dbReference type="PROSITE" id="PS50893"/>
    </source>
</evidence>
<evidence type="ECO:0000313" key="12">
    <source>
        <dbReference type="Proteomes" id="UP000015620"/>
    </source>
</evidence>
<dbReference type="Pfam" id="PF00005">
    <property type="entry name" value="ABC_tran"/>
    <property type="match status" value="1"/>
</dbReference>
<keyword evidence="2" id="KW-0813">Transport</keyword>
<reference evidence="11 12" key="1">
    <citation type="journal article" date="2013" name="PLoS ONE">
        <title>Genome-Wide Relatedness of Treponema pedis, from Gingiva and Necrotic Skin Lesions of Pigs, with the Human Oral Pathogen Treponema denticola.</title>
        <authorList>
            <person name="Svartstrom O."/>
            <person name="Mushtaq M."/>
            <person name="Pringle M."/>
            <person name="Segerman B."/>
        </authorList>
    </citation>
    <scope>NUCLEOTIDE SEQUENCE [LARGE SCALE GENOMIC DNA]</scope>
    <source>
        <strain evidence="11">T A4</strain>
    </source>
</reference>
<dbReference type="PATRIC" id="fig|1291379.3.peg.1627"/>
<keyword evidence="3" id="KW-1003">Cell membrane</keyword>
<dbReference type="PROSITE" id="PS50893">
    <property type="entry name" value="ABC_TRANSPORTER_2"/>
    <property type="match status" value="1"/>
</dbReference>
<dbReference type="Gene3D" id="3.40.50.300">
    <property type="entry name" value="P-loop containing nucleotide triphosphate hydrolases"/>
    <property type="match status" value="1"/>
</dbReference>
<keyword evidence="6 11" id="KW-0067">ATP-binding</keyword>
<dbReference type="GO" id="GO:0005524">
    <property type="term" value="F:ATP binding"/>
    <property type="evidence" value="ECO:0007669"/>
    <property type="project" value="UniProtKB-KW"/>
</dbReference>
<comment type="subcellular location">
    <subcellularLocation>
        <location evidence="1">Cell membrane</location>
        <topology evidence="1">Peripheral membrane protein</topology>
    </subcellularLocation>
</comment>
<feature type="domain" description="ABC transporter" evidence="10">
    <location>
        <begin position="5"/>
        <end position="241"/>
    </location>
</feature>
<evidence type="ECO:0000256" key="2">
    <source>
        <dbReference type="ARBA" id="ARBA00022448"/>
    </source>
</evidence>
<dbReference type="GO" id="GO:0006826">
    <property type="term" value="P:iron ion transport"/>
    <property type="evidence" value="ECO:0007669"/>
    <property type="project" value="UniProtKB-KW"/>
</dbReference>
<dbReference type="GO" id="GO:0016887">
    <property type="term" value="F:ATP hydrolysis activity"/>
    <property type="evidence" value="ECO:0007669"/>
    <property type="project" value="InterPro"/>
</dbReference>
<keyword evidence="7" id="KW-0408">Iron</keyword>
<dbReference type="GeneID" id="301090167"/>
<proteinExistence type="predicted"/>
<dbReference type="CDD" id="cd03214">
    <property type="entry name" value="ABC_Iron-Siderophores_B12_Hemin"/>
    <property type="match status" value="1"/>
</dbReference>
<sequence>MISALSAKNIYLRYDKKEIIKNFSSSFEAGKIISIIGPNGSGKSTLLRSFARLLKTANGKISLFDTDIASLSKKEFACRLSILLQYNIAPEDVTVKRLVLFGRAPHKKWYEPLKKDDEKILNEVLTQTRLTEFTDKKVCELSGGERQRVWLAMALAQQPKVLLLDEPTTYLDIGYQFELLELIYGLNKAINLSIIMVLHDLNQAAQYSDSVLVLKDGLLFKKGTPKEIFTENLIKEIYDINCKIIYDEEMGFPIILPKRKSA</sequence>
<dbReference type="STRING" id="1291379.TPE_1648"/>
<keyword evidence="5" id="KW-0547">Nucleotide-binding</keyword>
<dbReference type="InterPro" id="IPR003439">
    <property type="entry name" value="ABC_transporter-like_ATP-bd"/>
</dbReference>
<name>S5ZV64_9SPIR</name>
<organism evidence="11 12">
    <name type="scientific">Treponema pedis str. T A4</name>
    <dbReference type="NCBI Taxonomy" id="1291379"/>
    <lineage>
        <taxon>Bacteria</taxon>
        <taxon>Pseudomonadati</taxon>
        <taxon>Spirochaetota</taxon>
        <taxon>Spirochaetia</taxon>
        <taxon>Spirochaetales</taxon>
        <taxon>Treponemataceae</taxon>
        <taxon>Treponema</taxon>
    </lineage>
</organism>
<keyword evidence="9" id="KW-0472">Membrane</keyword>
<evidence type="ECO:0000313" key="11">
    <source>
        <dbReference type="EMBL" id="AGT44130.1"/>
    </source>
</evidence>
<evidence type="ECO:0000256" key="6">
    <source>
        <dbReference type="ARBA" id="ARBA00022840"/>
    </source>
</evidence>
<dbReference type="PROSITE" id="PS00211">
    <property type="entry name" value="ABC_TRANSPORTER_1"/>
    <property type="match status" value="1"/>
</dbReference>
<evidence type="ECO:0000256" key="8">
    <source>
        <dbReference type="ARBA" id="ARBA00023065"/>
    </source>
</evidence>
<dbReference type="EMBL" id="CP004120">
    <property type="protein sequence ID" value="AGT44130.1"/>
    <property type="molecule type" value="Genomic_DNA"/>
</dbReference>